<dbReference type="SUPFAM" id="SSF52821">
    <property type="entry name" value="Rhodanese/Cell cycle control phosphatase"/>
    <property type="match status" value="1"/>
</dbReference>
<dbReference type="AlphaFoldDB" id="A0A4R2MWT0"/>
<dbReference type="PANTHER" id="PTHR43031">
    <property type="entry name" value="FAD-DEPENDENT OXIDOREDUCTASE"/>
    <property type="match status" value="1"/>
</dbReference>
<dbReference type="Gene3D" id="3.40.250.10">
    <property type="entry name" value="Rhodanese-like domain"/>
    <property type="match status" value="1"/>
</dbReference>
<keyword evidence="1" id="KW-0472">Membrane</keyword>
<evidence type="ECO:0000313" key="3">
    <source>
        <dbReference type="EMBL" id="TCP11689.1"/>
    </source>
</evidence>
<comment type="caution">
    <text evidence="3">The sequence shown here is derived from an EMBL/GenBank/DDBJ whole genome shotgun (WGS) entry which is preliminary data.</text>
</comment>
<keyword evidence="3" id="KW-0808">Transferase</keyword>
<protein>
    <submittedName>
        <fullName evidence="3">Rhodanese-related sulfurtransferase</fullName>
    </submittedName>
</protein>
<evidence type="ECO:0000259" key="2">
    <source>
        <dbReference type="PROSITE" id="PS50206"/>
    </source>
</evidence>
<dbReference type="InterPro" id="IPR036873">
    <property type="entry name" value="Rhodanese-like_dom_sf"/>
</dbReference>
<dbReference type="SMART" id="SM00450">
    <property type="entry name" value="RHOD"/>
    <property type="match status" value="1"/>
</dbReference>
<keyword evidence="1" id="KW-1133">Transmembrane helix</keyword>
<dbReference type="PANTHER" id="PTHR43031:SF18">
    <property type="entry name" value="RHODANESE-RELATED SULFURTRANSFERASES"/>
    <property type="match status" value="1"/>
</dbReference>
<gene>
    <name evidence="3" type="ORF">EV697_10643</name>
</gene>
<dbReference type="PROSITE" id="PS50206">
    <property type="entry name" value="RHODANESE_3"/>
    <property type="match status" value="1"/>
</dbReference>
<dbReference type="Proteomes" id="UP000294841">
    <property type="component" value="Unassembled WGS sequence"/>
</dbReference>
<dbReference type="CDD" id="cd00158">
    <property type="entry name" value="RHOD"/>
    <property type="match status" value="1"/>
</dbReference>
<keyword evidence="1" id="KW-0812">Transmembrane</keyword>
<keyword evidence="4" id="KW-1185">Reference proteome</keyword>
<dbReference type="EMBL" id="SLXI01000006">
    <property type="protein sequence ID" value="TCP11689.1"/>
    <property type="molecule type" value="Genomic_DNA"/>
</dbReference>
<proteinExistence type="predicted"/>
<accession>A0A4R2MWT0</accession>
<name>A0A4R2MWT0_9PAST</name>
<sequence length="148" mass="16672">MEEYLPLVVNFAKNHSLMVICWFAVFFAVIYTFVQSAMSKTKTINNNEAISLINNEDAIVIDLRSIEEFQKGHIINSLNILPTEIKNHNIGKIEHHKEKPVIVVCATGLSAKTSAELLAKQGFNHVYSLQEGINGWNTANLPLTRKHK</sequence>
<feature type="domain" description="Rhodanese" evidence="2">
    <location>
        <begin position="54"/>
        <end position="145"/>
    </location>
</feature>
<organism evidence="3 4">
    <name type="scientific">Bisgaardia hudsonensis</name>
    <dbReference type="NCBI Taxonomy" id="109472"/>
    <lineage>
        <taxon>Bacteria</taxon>
        <taxon>Pseudomonadati</taxon>
        <taxon>Pseudomonadota</taxon>
        <taxon>Gammaproteobacteria</taxon>
        <taxon>Pasteurellales</taxon>
        <taxon>Pasteurellaceae</taxon>
        <taxon>Bisgaardia</taxon>
    </lineage>
</organism>
<dbReference type="Pfam" id="PF00581">
    <property type="entry name" value="Rhodanese"/>
    <property type="match status" value="1"/>
</dbReference>
<reference evidence="3 4" key="1">
    <citation type="submission" date="2019-03" db="EMBL/GenBank/DDBJ databases">
        <title>Genomic Encyclopedia of Type Strains, Phase IV (KMG-IV): sequencing the most valuable type-strain genomes for metagenomic binning, comparative biology and taxonomic classification.</title>
        <authorList>
            <person name="Goeker M."/>
        </authorList>
    </citation>
    <scope>NUCLEOTIDE SEQUENCE [LARGE SCALE GENOMIC DNA]</scope>
    <source>
        <strain evidence="3 4">DSM 28231</strain>
    </source>
</reference>
<dbReference type="InterPro" id="IPR050229">
    <property type="entry name" value="GlpE_sulfurtransferase"/>
</dbReference>
<dbReference type="OrthoDB" id="9808735at2"/>
<dbReference type="GO" id="GO:0016740">
    <property type="term" value="F:transferase activity"/>
    <property type="evidence" value="ECO:0007669"/>
    <property type="project" value="UniProtKB-KW"/>
</dbReference>
<evidence type="ECO:0000313" key="4">
    <source>
        <dbReference type="Proteomes" id="UP000294841"/>
    </source>
</evidence>
<dbReference type="InterPro" id="IPR001763">
    <property type="entry name" value="Rhodanese-like_dom"/>
</dbReference>
<dbReference type="RefSeq" id="WP_132024567.1">
    <property type="nucleotide sequence ID" value="NZ_CP016605.1"/>
</dbReference>
<feature type="transmembrane region" description="Helical" evidence="1">
    <location>
        <begin position="15"/>
        <end position="34"/>
    </location>
</feature>
<evidence type="ECO:0000256" key="1">
    <source>
        <dbReference type="SAM" id="Phobius"/>
    </source>
</evidence>